<keyword evidence="2" id="KW-1185">Reference proteome</keyword>
<name>A0A1M6I406_9CLOT</name>
<dbReference type="AlphaFoldDB" id="A0A1M6I406"/>
<protein>
    <submittedName>
        <fullName evidence="1">Uncharacterized protein</fullName>
    </submittedName>
</protein>
<proteinExistence type="predicted"/>
<sequence length="62" mass="7358">MSNETFHFETTLHIDILYHLLAHMDLGQDFTNLYSMEYINTMEGEKYNLSIRNNGLEEELNC</sequence>
<dbReference type="RefSeq" id="WP_073007347.1">
    <property type="nucleotide sequence ID" value="NZ_FQZO01000004.1"/>
</dbReference>
<dbReference type="STRING" id="1121298.SAMN05444401_2625"/>
<organism evidence="1 2">
    <name type="scientific">Clostridium amylolyticum</name>
    <dbReference type="NCBI Taxonomy" id="1121298"/>
    <lineage>
        <taxon>Bacteria</taxon>
        <taxon>Bacillati</taxon>
        <taxon>Bacillota</taxon>
        <taxon>Clostridia</taxon>
        <taxon>Eubacteriales</taxon>
        <taxon>Clostridiaceae</taxon>
        <taxon>Clostridium</taxon>
    </lineage>
</organism>
<gene>
    <name evidence="1" type="ORF">SAMN05444401_2625</name>
</gene>
<dbReference type="EMBL" id="FQZO01000004">
    <property type="protein sequence ID" value="SHJ29145.1"/>
    <property type="molecule type" value="Genomic_DNA"/>
</dbReference>
<reference evidence="1 2" key="1">
    <citation type="submission" date="2016-11" db="EMBL/GenBank/DDBJ databases">
        <authorList>
            <person name="Jaros S."/>
            <person name="Januszkiewicz K."/>
            <person name="Wedrychowicz H."/>
        </authorList>
    </citation>
    <scope>NUCLEOTIDE SEQUENCE [LARGE SCALE GENOMIC DNA]</scope>
    <source>
        <strain evidence="1 2">DSM 21864</strain>
    </source>
</reference>
<evidence type="ECO:0000313" key="1">
    <source>
        <dbReference type="EMBL" id="SHJ29145.1"/>
    </source>
</evidence>
<accession>A0A1M6I406</accession>
<evidence type="ECO:0000313" key="2">
    <source>
        <dbReference type="Proteomes" id="UP000184080"/>
    </source>
</evidence>
<dbReference type="Proteomes" id="UP000184080">
    <property type="component" value="Unassembled WGS sequence"/>
</dbReference>